<reference evidence="1 2" key="1">
    <citation type="submission" date="2019-06" db="EMBL/GenBank/DDBJ databases">
        <title>Sequencing the genomes of 1000 actinobacteria strains.</title>
        <authorList>
            <person name="Klenk H.-P."/>
        </authorList>
    </citation>
    <scope>NUCLEOTIDE SEQUENCE [LARGE SCALE GENOMIC DNA]</scope>
    <source>
        <strain evidence="1 2">DSM 42059</strain>
    </source>
</reference>
<accession>A0A561UZ35</accession>
<dbReference type="EMBL" id="VIWW01000001">
    <property type="protein sequence ID" value="TWG04628.1"/>
    <property type="molecule type" value="Genomic_DNA"/>
</dbReference>
<gene>
    <name evidence="1" type="ORF">FHX80_113097</name>
</gene>
<name>A0A561UZ35_9ACTN</name>
<organism evidence="1 2">
    <name type="scientific">Streptomyces brevispora</name>
    <dbReference type="NCBI Taxonomy" id="887462"/>
    <lineage>
        <taxon>Bacteria</taxon>
        <taxon>Bacillati</taxon>
        <taxon>Actinomycetota</taxon>
        <taxon>Actinomycetes</taxon>
        <taxon>Kitasatosporales</taxon>
        <taxon>Streptomycetaceae</taxon>
        <taxon>Streptomyces</taxon>
    </lineage>
</organism>
<dbReference type="Proteomes" id="UP000318186">
    <property type="component" value="Unassembled WGS sequence"/>
</dbReference>
<sequence length="47" mass="5010">MTAVGGPEPLGGRSPRHLDEAKWSVRAMRGVCCAPYPRKSATAVRGE</sequence>
<comment type="caution">
    <text evidence="1">The sequence shown here is derived from an EMBL/GenBank/DDBJ whole genome shotgun (WGS) entry which is preliminary data.</text>
</comment>
<evidence type="ECO:0000313" key="2">
    <source>
        <dbReference type="Proteomes" id="UP000318186"/>
    </source>
</evidence>
<dbReference type="AlphaFoldDB" id="A0A561UZ35"/>
<proteinExistence type="predicted"/>
<protein>
    <submittedName>
        <fullName evidence="1">Uncharacterized protein</fullName>
    </submittedName>
</protein>
<evidence type="ECO:0000313" key="1">
    <source>
        <dbReference type="EMBL" id="TWG04628.1"/>
    </source>
</evidence>